<evidence type="ECO:0000256" key="6">
    <source>
        <dbReference type="ARBA" id="ARBA00022741"/>
    </source>
</evidence>
<evidence type="ECO:0000256" key="5">
    <source>
        <dbReference type="ARBA" id="ARBA00022692"/>
    </source>
</evidence>
<dbReference type="RefSeq" id="WP_045749139.1">
    <property type="nucleotide sequence ID" value="NZ_FUZK01000003.1"/>
</dbReference>
<dbReference type="PATRIC" id="fig|35623.3.peg.538"/>
<keyword evidence="5 10" id="KW-0812">Transmembrane</keyword>
<dbReference type="InterPro" id="IPR017871">
    <property type="entry name" value="ABC_transporter-like_CS"/>
</dbReference>
<dbReference type="InterPro" id="IPR027417">
    <property type="entry name" value="P-loop_NTPase"/>
</dbReference>
<dbReference type="GO" id="GO:0005886">
    <property type="term" value="C:plasma membrane"/>
    <property type="evidence" value="ECO:0007669"/>
    <property type="project" value="UniProtKB-SubCell"/>
</dbReference>
<evidence type="ECO:0000256" key="4">
    <source>
        <dbReference type="ARBA" id="ARBA00022475"/>
    </source>
</evidence>
<sequence length="583" mass="65217">MIKSFRYLKPYIFWVITIFVLVAIRALMNLALPYFLGVLINDMVSQSLTDADKYQSLLNNGLLMLGTTVLGILVILISGYLESKVSSAYARDLREALYKKVQQFSMNEVDTFTTSSLITRTTNDIQSLQMMVAQLLRSVVMAPFMAIGGFVMAFVSSPDLSVFLVFSVVIVILFLTILIFIAMPKFKLIQKLVDKMNLVTRENLSGLRVVRAFNTQEVQAKKSKEVAKEAMERNIFVNRLFNTMWPVMGLVMQLTTVMLYFVALNLNIIGPGSAFEPGNLSAIIQYGTQTLMNFMFITMILTMIPRASISAKRIMEVIDKDIQIQDPIDYLEISDFEGEVTFDHVTFQYPDSDEPVLNDISFVAKKGQMTAIIGSTGSGKSTLINLLPRFYDPTGGSILIDGVDIKKYRQNDFLKYIGYVPQKGNLFKGTIESNIAFGQDTIDEEVIKKSASIAQASEFIEKLDEGFKSPINQGGSNVSGGQRQRLSIARAIAKNPKIMIFDDSFSALDYRTDQKLRQALKEEIDATILVVAQRINTIKNADQIIVLDKGKIAGIGTHDELLKSCEVYIEIAESQLSKEELSR</sequence>
<keyword evidence="13" id="KW-1185">Reference proteome</keyword>
<feature type="transmembrane region" description="Helical" evidence="10">
    <location>
        <begin position="60"/>
        <end position="81"/>
    </location>
</feature>
<dbReference type="PANTHER" id="PTHR43394:SF1">
    <property type="entry name" value="ATP-BINDING CASSETTE SUB-FAMILY B MEMBER 10, MITOCHONDRIAL"/>
    <property type="match status" value="1"/>
</dbReference>
<keyword evidence="4" id="KW-1003">Cell membrane</keyword>
<dbReference type="InterPro" id="IPR039421">
    <property type="entry name" value="Type_1_exporter"/>
</dbReference>
<accession>A0A061A9N1</accession>
<evidence type="ECO:0000256" key="10">
    <source>
        <dbReference type="SAM" id="Phobius"/>
    </source>
</evidence>
<dbReference type="PANTHER" id="PTHR43394">
    <property type="entry name" value="ATP-DEPENDENT PERMEASE MDL1, MITOCHONDRIAL"/>
    <property type="match status" value="1"/>
</dbReference>
<name>A0A061A9N1_9MOLU</name>
<dbReference type="GO" id="GO:0016887">
    <property type="term" value="F:ATP hydrolysis activity"/>
    <property type="evidence" value="ECO:0007669"/>
    <property type="project" value="InterPro"/>
</dbReference>
<dbReference type="Gene3D" id="3.40.50.300">
    <property type="entry name" value="P-loop containing nucleotide triphosphate hydrolases"/>
    <property type="match status" value="1"/>
</dbReference>
<feature type="transmembrane region" description="Helical" evidence="10">
    <location>
        <begin position="12"/>
        <end position="40"/>
    </location>
</feature>
<evidence type="ECO:0000256" key="8">
    <source>
        <dbReference type="ARBA" id="ARBA00022989"/>
    </source>
</evidence>
<feature type="transmembrane region" description="Helical" evidence="10">
    <location>
        <begin position="161"/>
        <end position="182"/>
    </location>
</feature>
<gene>
    <name evidence="12" type="ORF">Aocu_05370</name>
</gene>
<reference evidence="13" key="1">
    <citation type="submission" date="2014-05" db="EMBL/GenBank/DDBJ databases">
        <authorList>
            <person name="Kube M."/>
        </authorList>
    </citation>
    <scope>NUCLEOTIDE SEQUENCE [LARGE SCALE GENOMIC DNA]</scope>
</reference>
<dbReference type="InterPro" id="IPR003593">
    <property type="entry name" value="AAA+_ATPase"/>
</dbReference>
<keyword evidence="7 12" id="KW-0067">ATP-binding</keyword>
<dbReference type="InterPro" id="IPR036640">
    <property type="entry name" value="ABC1_TM_sf"/>
</dbReference>
<keyword evidence="3" id="KW-0813">Transport</keyword>
<dbReference type="KEGG" id="aoc:Aocu_05370"/>
<dbReference type="GO" id="GO:0005524">
    <property type="term" value="F:ATP binding"/>
    <property type="evidence" value="ECO:0007669"/>
    <property type="project" value="UniProtKB-KW"/>
</dbReference>
<dbReference type="EMBL" id="LK028559">
    <property type="protein sequence ID" value="CDR30610.1"/>
    <property type="molecule type" value="Genomic_DNA"/>
</dbReference>
<evidence type="ECO:0000313" key="12">
    <source>
        <dbReference type="EMBL" id="CDR30610.1"/>
    </source>
</evidence>
<comment type="subcellular location">
    <subcellularLocation>
        <location evidence="1">Cell membrane</location>
        <topology evidence="1">Multi-pass membrane protein</topology>
    </subcellularLocation>
</comment>
<keyword evidence="9 10" id="KW-0472">Membrane</keyword>
<dbReference type="CDD" id="cd18548">
    <property type="entry name" value="ABC_6TM_Tm287_like"/>
    <property type="match status" value="1"/>
</dbReference>
<dbReference type="SMART" id="SM00382">
    <property type="entry name" value="AAA"/>
    <property type="match status" value="1"/>
</dbReference>
<dbReference type="InParanoid" id="A0A061A9N1"/>
<dbReference type="HOGENOM" id="CLU_000604_84_3_14"/>
<feature type="transmembrane region" description="Helical" evidence="10">
    <location>
        <begin position="283"/>
        <end position="304"/>
    </location>
</feature>
<dbReference type="InterPro" id="IPR011527">
    <property type="entry name" value="ABC1_TM_dom"/>
</dbReference>
<dbReference type="FunCoup" id="A0A061A9N1">
    <property type="interactions" value="78"/>
</dbReference>
<evidence type="ECO:0000256" key="7">
    <source>
        <dbReference type="ARBA" id="ARBA00022840"/>
    </source>
</evidence>
<feature type="transmembrane region" description="Helical" evidence="10">
    <location>
        <begin position="240"/>
        <end position="263"/>
    </location>
</feature>
<organism evidence="12 13">
    <name type="scientific">Acholeplasma oculi</name>
    <dbReference type="NCBI Taxonomy" id="35623"/>
    <lineage>
        <taxon>Bacteria</taxon>
        <taxon>Bacillati</taxon>
        <taxon>Mycoplasmatota</taxon>
        <taxon>Mollicutes</taxon>
        <taxon>Acholeplasmatales</taxon>
        <taxon>Acholeplasmataceae</taxon>
        <taxon>Acholeplasma</taxon>
    </lineage>
</organism>
<keyword evidence="8 10" id="KW-1133">Transmembrane helix</keyword>
<dbReference type="SUPFAM" id="SSF52540">
    <property type="entry name" value="P-loop containing nucleoside triphosphate hydrolases"/>
    <property type="match status" value="1"/>
</dbReference>
<evidence type="ECO:0000313" key="13">
    <source>
        <dbReference type="Proteomes" id="UP000032434"/>
    </source>
</evidence>
<protein>
    <submittedName>
        <fullName evidence="12">ABC transporter, ATP-binding/permease protein</fullName>
    </submittedName>
</protein>
<dbReference type="Gene3D" id="1.20.1560.10">
    <property type="entry name" value="ABC transporter type 1, transmembrane domain"/>
    <property type="match status" value="1"/>
</dbReference>
<dbReference type="GO" id="GO:0015421">
    <property type="term" value="F:ABC-type oligopeptide transporter activity"/>
    <property type="evidence" value="ECO:0007669"/>
    <property type="project" value="TreeGrafter"/>
</dbReference>
<dbReference type="SUPFAM" id="SSF90123">
    <property type="entry name" value="ABC transporter transmembrane region"/>
    <property type="match status" value="1"/>
</dbReference>
<dbReference type="AlphaFoldDB" id="A0A061A9N1"/>
<dbReference type="Pfam" id="PF00664">
    <property type="entry name" value="ABC_membrane"/>
    <property type="match status" value="1"/>
</dbReference>
<evidence type="ECO:0000256" key="9">
    <source>
        <dbReference type="ARBA" id="ARBA00023136"/>
    </source>
</evidence>
<dbReference type="FunFam" id="3.40.50.300:FF:000221">
    <property type="entry name" value="Multidrug ABC transporter ATP-binding protein"/>
    <property type="match status" value="1"/>
</dbReference>
<dbReference type="Proteomes" id="UP000032434">
    <property type="component" value="Chromosome 1"/>
</dbReference>
<evidence type="ECO:0000256" key="3">
    <source>
        <dbReference type="ARBA" id="ARBA00022448"/>
    </source>
</evidence>
<dbReference type="InterPro" id="IPR003439">
    <property type="entry name" value="ABC_transporter-like_ATP-bd"/>
</dbReference>
<dbReference type="STRING" id="35623.Aocu_05370"/>
<evidence type="ECO:0000256" key="2">
    <source>
        <dbReference type="ARBA" id="ARBA00005417"/>
    </source>
</evidence>
<evidence type="ECO:0000259" key="11">
    <source>
        <dbReference type="SMART" id="SM00382"/>
    </source>
</evidence>
<feature type="transmembrane region" description="Helical" evidence="10">
    <location>
        <begin position="135"/>
        <end position="155"/>
    </location>
</feature>
<dbReference type="Pfam" id="PF00005">
    <property type="entry name" value="ABC_tran"/>
    <property type="match status" value="1"/>
</dbReference>
<comment type="similarity">
    <text evidence="2">Belongs to the ABC transporter superfamily.</text>
</comment>
<dbReference type="OrthoDB" id="383768at2"/>
<proteinExistence type="inferred from homology"/>
<dbReference type="PROSITE" id="PS00211">
    <property type="entry name" value="ABC_TRANSPORTER_1"/>
    <property type="match status" value="1"/>
</dbReference>
<keyword evidence="6" id="KW-0547">Nucleotide-binding</keyword>
<feature type="domain" description="AAA+ ATPase" evidence="11">
    <location>
        <begin position="366"/>
        <end position="551"/>
    </location>
</feature>
<evidence type="ECO:0000256" key="1">
    <source>
        <dbReference type="ARBA" id="ARBA00004651"/>
    </source>
</evidence>